<gene>
    <name evidence="6" type="ORF">SAMN05216258_11158</name>
</gene>
<dbReference type="STRING" id="1114924.SAMN05216258_11158"/>
<evidence type="ECO:0000259" key="5">
    <source>
        <dbReference type="Pfam" id="PF08548"/>
    </source>
</evidence>
<evidence type="ECO:0000256" key="3">
    <source>
        <dbReference type="ARBA" id="ARBA00022525"/>
    </source>
</evidence>
<comment type="cofactor">
    <cofactor evidence="1">
        <name>Ca(2+)</name>
        <dbReference type="ChEBI" id="CHEBI:29108"/>
    </cofactor>
</comment>
<dbReference type="SUPFAM" id="SSF51120">
    <property type="entry name" value="beta-Roll"/>
    <property type="match status" value="1"/>
</dbReference>
<keyword evidence="4" id="KW-0677">Repeat</keyword>
<dbReference type="SUPFAM" id="SSF55486">
    <property type="entry name" value="Metalloproteases ('zincins'), catalytic domain"/>
    <property type="match status" value="1"/>
</dbReference>
<dbReference type="InterPro" id="IPR024079">
    <property type="entry name" value="MetalloPept_cat_dom_sf"/>
</dbReference>
<evidence type="ECO:0000256" key="4">
    <source>
        <dbReference type="ARBA" id="ARBA00022737"/>
    </source>
</evidence>
<organism evidence="6 7">
    <name type="scientific">Albimonas pacifica</name>
    <dbReference type="NCBI Taxonomy" id="1114924"/>
    <lineage>
        <taxon>Bacteria</taxon>
        <taxon>Pseudomonadati</taxon>
        <taxon>Pseudomonadota</taxon>
        <taxon>Alphaproteobacteria</taxon>
        <taxon>Rhodobacterales</taxon>
        <taxon>Paracoccaceae</taxon>
        <taxon>Albimonas</taxon>
    </lineage>
</organism>
<evidence type="ECO:0000256" key="2">
    <source>
        <dbReference type="ARBA" id="ARBA00004613"/>
    </source>
</evidence>
<dbReference type="OrthoDB" id="733404at2"/>
<dbReference type="InterPro" id="IPR034033">
    <property type="entry name" value="Serralysin-like"/>
</dbReference>
<dbReference type="GO" id="GO:0005509">
    <property type="term" value="F:calcium ion binding"/>
    <property type="evidence" value="ECO:0007669"/>
    <property type="project" value="InterPro"/>
</dbReference>
<dbReference type="CDD" id="cd04277">
    <property type="entry name" value="ZnMc_serralysin_like"/>
    <property type="match status" value="1"/>
</dbReference>
<dbReference type="InterPro" id="IPR018511">
    <property type="entry name" value="Hemolysin-typ_Ca-bd_CS"/>
</dbReference>
<evidence type="ECO:0000256" key="1">
    <source>
        <dbReference type="ARBA" id="ARBA00001913"/>
    </source>
</evidence>
<reference evidence="6 7" key="1">
    <citation type="submission" date="2016-10" db="EMBL/GenBank/DDBJ databases">
        <authorList>
            <person name="de Groot N.N."/>
        </authorList>
    </citation>
    <scope>NUCLEOTIDE SEQUENCE [LARGE SCALE GENOMIC DNA]</scope>
    <source>
        <strain evidence="6 7">CGMCC 1.11030</strain>
    </source>
</reference>
<sequence length="435" mass="45079">MATANPLLASIDEGVALADPHVTVYFATDGERIDFATEEGGWSRYARAQAMAALDAWAAVSGLSFAQVSDPAEADFKLVKSDAGGASLGFMTGPDPAYGEAQGLGWFNSGPYWSGGRGGLLSPGSYMFTIFLHEFGHGLGLAHPHEATGGSTAMPQVGEGLGLDQGVWTVMTYNDGWPEAPEGLPESHKWGWNLGPSALDIAVIQAKYGVNPETGAGDDRYRLPAANEAGTGYRAIWDAGGEDLIFHRGRRDAVIDLRPATLELEDGGAGRVSRAEGVHGGFTLAHGVTVEAASGARGDDRLIGNAADNVLKGKAGADRLFGGGGEDRLLGGGGNDRLFGGEGDDRLIAGPGRDRLTGGEGADVFVLRPGDGRAAVADLGPDDRLDLRGFGYAGVAEVQADLKARDAGAVLKAEGLRLVLLDLDPDDLAPDMVLI</sequence>
<dbReference type="PRINTS" id="PR00313">
    <property type="entry name" value="CABNDNGRPT"/>
</dbReference>
<evidence type="ECO:0000313" key="7">
    <source>
        <dbReference type="Proteomes" id="UP000199377"/>
    </source>
</evidence>
<keyword evidence="7" id="KW-1185">Reference proteome</keyword>
<dbReference type="Pfam" id="PF00353">
    <property type="entry name" value="HemolysinCabind"/>
    <property type="match status" value="2"/>
</dbReference>
<proteinExistence type="predicted"/>
<dbReference type="AlphaFoldDB" id="A0A1I3MDV0"/>
<dbReference type="Gene3D" id="3.40.390.10">
    <property type="entry name" value="Collagenase (Catalytic Domain)"/>
    <property type="match status" value="1"/>
</dbReference>
<accession>A0A1I3MDV0</accession>
<dbReference type="InterPro" id="IPR013858">
    <property type="entry name" value="Peptidase_M10B_C"/>
</dbReference>
<dbReference type="RefSeq" id="WP_092863938.1">
    <property type="nucleotide sequence ID" value="NZ_FOQH01000011.1"/>
</dbReference>
<dbReference type="InterPro" id="IPR001343">
    <property type="entry name" value="Hemolysn_Ca-bd"/>
</dbReference>
<dbReference type="InterPro" id="IPR050557">
    <property type="entry name" value="RTX_toxin/Mannuronan_C5-epim"/>
</dbReference>
<protein>
    <submittedName>
        <fullName evidence="6">Serralysin</fullName>
    </submittedName>
</protein>
<dbReference type="Pfam" id="PF08548">
    <property type="entry name" value="Peptidase_M10_C"/>
    <property type="match status" value="1"/>
</dbReference>
<dbReference type="GO" id="GO:0008237">
    <property type="term" value="F:metallopeptidase activity"/>
    <property type="evidence" value="ECO:0007669"/>
    <property type="project" value="InterPro"/>
</dbReference>
<dbReference type="PROSITE" id="PS00330">
    <property type="entry name" value="HEMOLYSIN_CALCIUM"/>
    <property type="match status" value="2"/>
</dbReference>
<dbReference type="PANTHER" id="PTHR38340">
    <property type="entry name" value="S-LAYER PROTEIN"/>
    <property type="match status" value="1"/>
</dbReference>
<dbReference type="Proteomes" id="UP000199377">
    <property type="component" value="Unassembled WGS sequence"/>
</dbReference>
<dbReference type="Gene3D" id="2.150.10.10">
    <property type="entry name" value="Serralysin-like metalloprotease, C-terminal"/>
    <property type="match status" value="1"/>
</dbReference>
<dbReference type="GO" id="GO:0005615">
    <property type="term" value="C:extracellular space"/>
    <property type="evidence" value="ECO:0007669"/>
    <property type="project" value="InterPro"/>
</dbReference>
<feature type="domain" description="Peptidase M10 serralysin C-terminal" evidence="5">
    <location>
        <begin position="224"/>
        <end position="367"/>
    </location>
</feature>
<dbReference type="PANTHER" id="PTHR38340:SF1">
    <property type="entry name" value="S-LAYER PROTEIN"/>
    <property type="match status" value="1"/>
</dbReference>
<dbReference type="EMBL" id="FOQH01000011">
    <property type="protein sequence ID" value="SFI95112.1"/>
    <property type="molecule type" value="Genomic_DNA"/>
</dbReference>
<name>A0A1I3MDV0_9RHOB</name>
<dbReference type="InterPro" id="IPR011049">
    <property type="entry name" value="Serralysin-like_metalloprot_C"/>
</dbReference>
<comment type="subcellular location">
    <subcellularLocation>
        <location evidence="2">Secreted</location>
    </subcellularLocation>
</comment>
<keyword evidence="3" id="KW-0964">Secreted</keyword>
<evidence type="ECO:0000313" key="6">
    <source>
        <dbReference type="EMBL" id="SFI95112.1"/>
    </source>
</evidence>